<dbReference type="GO" id="GO:0003700">
    <property type="term" value="F:DNA-binding transcription factor activity"/>
    <property type="evidence" value="ECO:0007669"/>
    <property type="project" value="InterPro"/>
</dbReference>
<accession>A0A5N5WBS0</accession>
<keyword evidence="1" id="KW-0805">Transcription regulation</keyword>
<evidence type="ECO:0000259" key="4">
    <source>
        <dbReference type="PROSITE" id="PS01124"/>
    </source>
</evidence>
<dbReference type="Gene3D" id="1.10.10.60">
    <property type="entry name" value="Homeodomain-like"/>
    <property type="match status" value="1"/>
</dbReference>
<dbReference type="Pfam" id="PF12833">
    <property type="entry name" value="HTH_18"/>
    <property type="match status" value="1"/>
</dbReference>
<evidence type="ECO:0000313" key="5">
    <source>
        <dbReference type="EMBL" id="KAB7848311.1"/>
    </source>
</evidence>
<keyword evidence="6" id="KW-1185">Reference proteome</keyword>
<dbReference type="PANTHER" id="PTHR43280">
    <property type="entry name" value="ARAC-FAMILY TRANSCRIPTIONAL REGULATOR"/>
    <property type="match status" value="1"/>
</dbReference>
<organism evidence="5 6">
    <name type="scientific">Streptomyces mobaraensis</name>
    <name type="common">Streptoverticillium mobaraense</name>
    <dbReference type="NCBI Taxonomy" id="35621"/>
    <lineage>
        <taxon>Bacteria</taxon>
        <taxon>Bacillati</taxon>
        <taxon>Actinomycetota</taxon>
        <taxon>Actinomycetes</taxon>
        <taxon>Kitasatosporales</taxon>
        <taxon>Streptomycetaceae</taxon>
        <taxon>Streptomyces</taxon>
    </lineage>
</organism>
<dbReference type="Pfam" id="PF02311">
    <property type="entry name" value="AraC_binding"/>
    <property type="match status" value="1"/>
</dbReference>
<feature type="domain" description="HTH araC/xylS-type" evidence="4">
    <location>
        <begin position="202"/>
        <end position="300"/>
    </location>
</feature>
<dbReference type="SMART" id="SM00342">
    <property type="entry name" value="HTH_ARAC"/>
    <property type="match status" value="1"/>
</dbReference>
<gene>
    <name evidence="5" type="ORF">FRZ00_08285</name>
</gene>
<name>A0A5N5WBS0_STRMB</name>
<evidence type="ECO:0000256" key="2">
    <source>
        <dbReference type="ARBA" id="ARBA00023125"/>
    </source>
</evidence>
<dbReference type="InterPro" id="IPR037923">
    <property type="entry name" value="HTH-like"/>
</dbReference>
<dbReference type="InterPro" id="IPR018060">
    <property type="entry name" value="HTH_AraC"/>
</dbReference>
<dbReference type="EMBL" id="VOKX01000014">
    <property type="protein sequence ID" value="KAB7848311.1"/>
    <property type="molecule type" value="Genomic_DNA"/>
</dbReference>
<dbReference type="OrthoDB" id="9799345at2"/>
<proteinExistence type="predicted"/>
<dbReference type="RefSeq" id="WP_152262993.1">
    <property type="nucleotide sequence ID" value="NZ_VOKX01000014.1"/>
</dbReference>
<evidence type="ECO:0000313" key="6">
    <source>
        <dbReference type="Proteomes" id="UP000327000"/>
    </source>
</evidence>
<dbReference type="AlphaFoldDB" id="A0A5N5WBS0"/>
<protein>
    <submittedName>
        <fullName evidence="5">Helix-turn-helix domain-containing protein</fullName>
    </submittedName>
</protein>
<dbReference type="InterPro" id="IPR009057">
    <property type="entry name" value="Homeodomain-like_sf"/>
</dbReference>
<keyword evidence="2" id="KW-0238">DNA-binding</keyword>
<evidence type="ECO:0000256" key="3">
    <source>
        <dbReference type="ARBA" id="ARBA00023163"/>
    </source>
</evidence>
<comment type="caution">
    <text evidence="5">The sequence shown here is derived from an EMBL/GenBank/DDBJ whole genome shotgun (WGS) entry which is preliminary data.</text>
</comment>
<evidence type="ECO:0000256" key="1">
    <source>
        <dbReference type="ARBA" id="ARBA00023015"/>
    </source>
</evidence>
<dbReference type="SUPFAM" id="SSF46689">
    <property type="entry name" value="Homeodomain-like"/>
    <property type="match status" value="1"/>
</dbReference>
<dbReference type="InterPro" id="IPR003313">
    <property type="entry name" value="AraC-bd"/>
</dbReference>
<keyword evidence="3" id="KW-0804">Transcription</keyword>
<reference evidence="5 6" key="1">
    <citation type="journal article" date="2019" name="Microb. Cell Fact.">
        <title>Exploring novel herbicidin analogues by transcriptional regulator overexpression and MS/MS molecular networking.</title>
        <authorList>
            <person name="Shi Y."/>
            <person name="Gu R."/>
            <person name="Li Y."/>
            <person name="Wang X."/>
            <person name="Ren W."/>
            <person name="Li X."/>
            <person name="Wang L."/>
            <person name="Xie Y."/>
            <person name="Hong B."/>
        </authorList>
    </citation>
    <scope>NUCLEOTIDE SEQUENCE [LARGE SCALE GENOMIC DNA]</scope>
    <source>
        <strain evidence="5 6">US-43</strain>
    </source>
</reference>
<sequence length="306" mass="32958">MVKKRHECTEAVHGTGEPDGIVELTYRPPPGTPRGIEVMTVAELRARAPEGLLPRPQRLDFHQLVVVDSGATSHTVDFTGYWLTEGSVLWVRPGQVQSFGDAARIEGTVILAQPGFLPPGSPVAALADDPFHPVLRQPVGTDREAVTCAVRHLAADFRTGAGLPADVHADVLRHLLSVLVLRLAHLTTPVGSRVPAPADAFLRFRAAVERDFATTHRVADYARALGYAPRTLSRATLAAAGVGAKEFIDRRVVLEAKRLLAHSDLAVVRIGERLGFEDAANFSKFFQQRAGVAPGAFRESARGAGR</sequence>
<dbReference type="GO" id="GO:0043565">
    <property type="term" value="F:sequence-specific DNA binding"/>
    <property type="evidence" value="ECO:0007669"/>
    <property type="project" value="InterPro"/>
</dbReference>
<dbReference type="PROSITE" id="PS01124">
    <property type="entry name" value="HTH_ARAC_FAMILY_2"/>
    <property type="match status" value="1"/>
</dbReference>
<dbReference type="Proteomes" id="UP000327000">
    <property type="component" value="Unassembled WGS sequence"/>
</dbReference>
<dbReference type="SUPFAM" id="SSF51215">
    <property type="entry name" value="Regulatory protein AraC"/>
    <property type="match status" value="1"/>
</dbReference>
<dbReference type="PANTHER" id="PTHR43280:SF32">
    <property type="entry name" value="TRANSCRIPTIONAL REGULATORY PROTEIN"/>
    <property type="match status" value="1"/>
</dbReference>